<dbReference type="Pfam" id="PF00196">
    <property type="entry name" value="GerE"/>
    <property type="match status" value="1"/>
</dbReference>
<feature type="domain" description="PAS" evidence="2">
    <location>
        <begin position="8"/>
        <end position="84"/>
    </location>
</feature>
<dbReference type="SMART" id="SM00421">
    <property type="entry name" value="HTH_LUXR"/>
    <property type="match status" value="1"/>
</dbReference>
<organism evidence="3 4">
    <name type="scientific">Rouxiella aceris</name>
    <dbReference type="NCBI Taxonomy" id="2703884"/>
    <lineage>
        <taxon>Bacteria</taxon>
        <taxon>Pseudomonadati</taxon>
        <taxon>Pseudomonadota</taxon>
        <taxon>Gammaproteobacteria</taxon>
        <taxon>Enterobacterales</taxon>
        <taxon>Yersiniaceae</taxon>
        <taxon>Rouxiella</taxon>
    </lineage>
</organism>
<dbReference type="InterPro" id="IPR036388">
    <property type="entry name" value="WH-like_DNA-bd_sf"/>
</dbReference>
<proteinExistence type="predicted"/>
<dbReference type="PROSITE" id="PS50112">
    <property type="entry name" value="PAS"/>
    <property type="match status" value="1"/>
</dbReference>
<sequence length="233" mass="27012">MSESELILPKMLTRTLDQLPAPFFIRDKSLRFIYANMALVKFVGLRSADAIIGRLDDEIPASLFDNPESAKHWQEQVKYVVNTQKRISLLEVHPGAVDSPYLSKKVPFYSEDNQCVGMVGSIKYLEIFSSNDYIRGRLPGSLLLEKPDELFTEKECEVIFLKLQGMTSKSIGDMLCKSSRTIENALQRIYSKCGVSHIDDFTYFCEQRNLHRYLPHRFLDPKRYKFENDNHSW</sequence>
<dbReference type="GO" id="GO:0006355">
    <property type="term" value="P:regulation of DNA-templated transcription"/>
    <property type="evidence" value="ECO:0007669"/>
    <property type="project" value="InterPro"/>
</dbReference>
<evidence type="ECO:0000313" key="4">
    <source>
        <dbReference type="Proteomes" id="UP000585363"/>
    </source>
</evidence>
<dbReference type="Pfam" id="PF08448">
    <property type="entry name" value="PAS_4"/>
    <property type="match status" value="1"/>
</dbReference>
<dbReference type="InterPro" id="IPR000014">
    <property type="entry name" value="PAS"/>
</dbReference>
<dbReference type="GO" id="GO:0003677">
    <property type="term" value="F:DNA binding"/>
    <property type="evidence" value="ECO:0007669"/>
    <property type="project" value="UniProtKB-KW"/>
</dbReference>
<dbReference type="AlphaFoldDB" id="A0A848MP43"/>
<evidence type="ECO:0000259" key="2">
    <source>
        <dbReference type="PROSITE" id="PS50112"/>
    </source>
</evidence>
<name>A0A848MP43_9GAMM</name>
<dbReference type="SUPFAM" id="SSF55785">
    <property type="entry name" value="PYP-like sensor domain (PAS domain)"/>
    <property type="match status" value="1"/>
</dbReference>
<dbReference type="Gene3D" id="3.30.450.20">
    <property type="entry name" value="PAS domain"/>
    <property type="match status" value="1"/>
</dbReference>
<keyword evidence="4" id="KW-1185">Reference proteome</keyword>
<dbReference type="Gene3D" id="1.10.10.10">
    <property type="entry name" value="Winged helix-like DNA-binding domain superfamily/Winged helix DNA-binding domain"/>
    <property type="match status" value="1"/>
</dbReference>
<dbReference type="InterPro" id="IPR035965">
    <property type="entry name" value="PAS-like_dom_sf"/>
</dbReference>
<gene>
    <name evidence="3" type="ORF">GW590_22200</name>
</gene>
<dbReference type="RefSeq" id="WP_169405274.1">
    <property type="nucleotide sequence ID" value="NZ_JAADJU010000015.1"/>
</dbReference>
<dbReference type="InterPro" id="IPR013656">
    <property type="entry name" value="PAS_4"/>
</dbReference>
<keyword evidence="1" id="KW-0238">DNA-binding</keyword>
<reference evidence="3 4" key="1">
    <citation type="submission" date="2020-01" db="EMBL/GenBank/DDBJ databases">
        <authorList>
            <person name="Lee S.D."/>
        </authorList>
    </citation>
    <scope>NUCLEOTIDE SEQUENCE [LARGE SCALE GENOMIC DNA]</scope>
    <source>
        <strain evidence="3 4">SAP-1</strain>
    </source>
</reference>
<dbReference type="InterPro" id="IPR000792">
    <property type="entry name" value="Tscrpt_reg_LuxR_C"/>
</dbReference>
<dbReference type="Proteomes" id="UP000585363">
    <property type="component" value="Unassembled WGS sequence"/>
</dbReference>
<accession>A0A848MP43</accession>
<evidence type="ECO:0000256" key="1">
    <source>
        <dbReference type="ARBA" id="ARBA00023125"/>
    </source>
</evidence>
<evidence type="ECO:0000313" key="3">
    <source>
        <dbReference type="EMBL" id="NMP29565.1"/>
    </source>
</evidence>
<comment type="caution">
    <text evidence="3">The sequence shown here is derived from an EMBL/GenBank/DDBJ whole genome shotgun (WGS) entry which is preliminary data.</text>
</comment>
<dbReference type="EMBL" id="JAADJU010000015">
    <property type="protein sequence ID" value="NMP29565.1"/>
    <property type="molecule type" value="Genomic_DNA"/>
</dbReference>
<dbReference type="InterPro" id="IPR016032">
    <property type="entry name" value="Sig_transdc_resp-reg_C-effctor"/>
</dbReference>
<dbReference type="SUPFAM" id="SSF46894">
    <property type="entry name" value="C-terminal effector domain of the bipartite response regulators"/>
    <property type="match status" value="1"/>
</dbReference>
<protein>
    <submittedName>
        <fullName evidence="3">Helix-turn-helix transcriptional regulator</fullName>
    </submittedName>
</protein>
<reference evidence="3 4" key="2">
    <citation type="submission" date="2020-06" db="EMBL/GenBank/DDBJ databases">
        <title>Polyphasic characterization of a Rahnella strain isolated from tree sap.</title>
        <authorList>
            <person name="Kim I.S."/>
        </authorList>
    </citation>
    <scope>NUCLEOTIDE SEQUENCE [LARGE SCALE GENOMIC DNA]</scope>
    <source>
        <strain evidence="3 4">SAP-1</strain>
    </source>
</reference>